<feature type="non-terminal residue" evidence="1">
    <location>
        <position position="1"/>
    </location>
</feature>
<feature type="non-terminal residue" evidence="1">
    <location>
        <position position="375"/>
    </location>
</feature>
<dbReference type="AlphaFoldDB" id="X1GZJ1"/>
<sequence length="375" mass="39687">PGSVADFVYYNYFPTVTWNMDSGSPGNLYVYDGWYGYLVVSFDRPGDTLGQSELDELQLTFPSDVLFTGIDYGAGTGAPLTITDPGVFAETSPGFWSTQVPFSFQAPGVYQIQPTYTYAGVSDIQPDGSGSAHVFTVTSPTPAPTAPTPAPTYLPALTLVSQASVCTPINPILDYAEETVTLNIQSSEAGRVLIDRVVLLNEDYLKYTHATPGSADFVVQLTTPLAGYETAPEVFTFTFVPDNGSPSIVLVVTPNPVCQTGTCCTDVGECSNTLAAGCTTGLFQGVGSRCGICDQYVPCAKTMHKCVPYTFQMAAGTSNTAITCVPNGTPCSAIEWPGGEGFVFEQPCDSPNVPLLATCCRYTNTDTGIGFNLNG</sequence>
<comment type="caution">
    <text evidence="1">The sequence shown here is derived from an EMBL/GenBank/DDBJ whole genome shotgun (WGS) entry which is preliminary data.</text>
</comment>
<dbReference type="EMBL" id="BARU01008226">
    <property type="protein sequence ID" value="GAH38443.1"/>
    <property type="molecule type" value="Genomic_DNA"/>
</dbReference>
<protein>
    <submittedName>
        <fullName evidence="1">Uncharacterized protein</fullName>
    </submittedName>
</protein>
<proteinExistence type="predicted"/>
<gene>
    <name evidence="1" type="ORF">S03H2_16129</name>
</gene>
<evidence type="ECO:0000313" key="1">
    <source>
        <dbReference type="EMBL" id="GAH38443.1"/>
    </source>
</evidence>
<reference evidence="1" key="1">
    <citation type="journal article" date="2014" name="Front. Microbiol.">
        <title>High frequency of phylogenetically diverse reductive dehalogenase-homologous genes in deep subseafloor sedimentary metagenomes.</title>
        <authorList>
            <person name="Kawai M."/>
            <person name="Futagami T."/>
            <person name="Toyoda A."/>
            <person name="Takaki Y."/>
            <person name="Nishi S."/>
            <person name="Hori S."/>
            <person name="Arai W."/>
            <person name="Tsubouchi T."/>
            <person name="Morono Y."/>
            <person name="Uchiyama I."/>
            <person name="Ito T."/>
            <person name="Fujiyama A."/>
            <person name="Inagaki F."/>
            <person name="Takami H."/>
        </authorList>
    </citation>
    <scope>NUCLEOTIDE SEQUENCE</scope>
    <source>
        <strain evidence="1">Expedition CK06-06</strain>
    </source>
</reference>
<organism evidence="1">
    <name type="scientific">marine sediment metagenome</name>
    <dbReference type="NCBI Taxonomy" id="412755"/>
    <lineage>
        <taxon>unclassified sequences</taxon>
        <taxon>metagenomes</taxon>
        <taxon>ecological metagenomes</taxon>
    </lineage>
</organism>
<name>X1GZJ1_9ZZZZ</name>
<accession>X1GZJ1</accession>